<gene>
    <name evidence="2" type="ORF">J2Z66_007946</name>
</gene>
<dbReference type="RefSeq" id="WP_209978592.1">
    <property type="nucleotide sequence ID" value="NZ_JAGGLB010000047.1"/>
</dbReference>
<reference evidence="2 3" key="1">
    <citation type="submission" date="2021-03" db="EMBL/GenBank/DDBJ databases">
        <title>Genomic Encyclopedia of Type Strains, Phase IV (KMG-IV): sequencing the most valuable type-strain genomes for metagenomic binning, comparative biology and taxonomic classification.</title>
        <authorList>
            <person name="Goeker M."/>
        </authorList>
    </citation>
    <scope>NUCLEOTIDE SEQUENCE [LARGE SCALE GENOMIC DNA]</scope>
    <source>
        <strain evidence="2 3">DSM 26048</strain>
    </source>
</reference>
<keyword evidence="3" id="KW-1185">Reference proteome</keyword>
<name>A0ABS4J918_9BACL</name>
<dbReference type="InterPro" id="IPR051465">
    <property type="entry name" value="Cell_Envelope_Struct_Comp"/>
</dbReference>
<dbReference type="InterPro" id="IPR008965">
    <property type="entry name" value="CBM2/CBM3_carb-bd_dom_sf"/>
</dbReference>
<dbReference type="PROSITE" id="PS51272">
    <property type="entry name" value="SLH"/>
    <property type="match status" value="3"/>
</dbReference>
<feature type="domain" description="SLH" evidence="1">
    <location>
        <begin position="214"/>
        <end position="273"/>
    </location>
</feature>
<evidence type="ECO:0000313" key="2">
    <source>
        <dbReference type="EMBL" id="MBP1996300.1"/>
    </source>
</evidence>
<protein>
    <recommendedName>
        <fullName evidence="1">SLH domain-containing protein</fullName>
    </recommendedName>
</protein>
<proteinExistence type="predicted"/>
<sequence length="335" mass="36652">MRIRIVWLMIVLLCLPKLFLATVNAEKAPNFLLAVNKSAEGEVTLTMSGKDILDLYGYEARFSFDPDKLELLKVDSNLDGFSVSPIIQKNEIIVAHTKIGNVSGDSGDMTIGTLTFRLKKHGEATVKWESMKVVTDKLKSTSTIVGKSISVSKNFGDLAGHWAREDIEQLALMGIIQGMDEDHFVPEAKVTRAQFAAMISRALNLKGTAVQSPFTDVPPDAWYAGVVSSAYSAGIIKGITDSSFAPEQDITREEMTVMMMRAGRYVSEGTFKETGSVSKITFIDAHSISEWAIKDVELAVRVGLINGRSDNTFVPQSQATRAEAAVVIKRLLSKI</sequence>
<dbReference type="Proteomes" id="UP001519287">
    <property type="component" value="Unassembled WGS sequence"/>
</dbReference>
<feature type="domain" description="SLH" evidence="1">
    <location>
        <begin position="279"/>
        <end position="335"/>
    </location>
</feature>
<dbReference type="SUPFAM" id="SSF49384">
    <property type="entry name" value="Carbohydrate-binding domain"/>
    <property type="match status" value="1"/>
</dbReference>
<evidence type="ECO:0000259" key="1">
    <source>
        <dbReference type="PROSITE" id="PS51272"/>
    </source>
</evidence>
<dbReference type="Pfam" id="PF00395">
    <property type="entry name" value="SLH"/>
    <property type="match status" value="3"/>
</dbReference>
<comment type="caution">
    <text evidence="2">The sequence shown here is derived from an EMBL/GenBank/DDBJ whole genome shotgun (WGS) entry which is preliminary data.</text>
</comment>
<dbReference type="Gene3D" id="2.60.40.680">
    <property type="match status" value="1"/>
</dbReference>
<dbReference type="PANTHER" id="PTHR43308:SF5">
    <property type="entry name" value="S-LAYER PROTEIN _ PEPTIDOGLYCAN ENDO-BETA-N-ACETYLGLUCOSAMINIDASE"/>
    <property type="match status" value="1"/>
</dbReference>
<dbReference type="CDD" id="cd08547">
    <property type="entry name" value="Type_II_cohesin"/>
    <property type="match status" value="1"/>
</dbReference>
<dbReference type="EMBL" id="JAGGLB010000047">
    <property type="protein sequence ID" value="MBP1996300.1"/>
    <property type="molecule type" value="Genomic_DNA"/>
</dbReference>
<organism evidence="2 3">
    <name type="scientific">Paenibacillus eucommiae</name>
    <dbReference type="NCBI Taxonomy" id="1355755"/>
    <lineage>
        <taxon>Bacteria</taxon>
        <taxon>Bacillati</taxon>
        <taxon>Bacillota</taxon>
        <taxon>Bacilli</taxon>
        <taxon>Bacillales</taxon>
        <taxon>Paenibacillaceae</taxon>
        <taxon>Paenibacillus</taxon>
    </lineage>
</organism>
<feature type="domain" description="SLH" evidence="1">
    <location>
        <begin position="150"/>
        <end position="213"/>
    </location>
</feature>
<dbReference type="InterPro" id="IPR001119">
    <property type="entry name" value="SLH_dom"/>
</dbReference>
<evidence type="ECO:0000313" key="3">
    <source>
        <dbReference type="Proteomes" id="UP001519287"/>
    </source>
</evidence>
<dbReference type="PANTHER" id="PTHR43308">
    <property type="entry name" value="OUTER MEMBRANE PROTEIN ALPHA-RELATED"/>
    <property type="match status" value="1"/>
</dbReference>
<accession>A0ABS4J918</accession>